<protein>
    <submittedName>
        <fullName evidence="2">Uncharacterized protein</fullName>
    </submittedName>
</protein>
<feature type="signal peptide" evidence="1">
    <location>
        <begin position="1"/>
        <end position="18"/>
    </location>
</feature>
<dbReference type="EMBL" id="CAUJNA010002624">
    <property type="protein sequence ID" value="CAJ1393665.1"/>
    <property type="molecule type" value="Genomic_DNA"/>
</dbReference>
<name>A0AA36N0G0_9DINO</name>
<sequence>MAMKAILMGLTGLTGAVGQAMSMHKVIGIECAQVQLDQGYADWLQELAGLQEGPCESSGFTATAGSKEVDLPFLGQLSLAIFRRPDLLDTAMQLGAQLSGHGAKQGQACCETCPRGQQKLVKAGEDECREVCLGAGKKLIVSMAGILEEGFQPDVATCAQRGFPMLNSTVTQGVEPAGLTWDLYHRQPAHTTTQHKVAAGICGEVTLPEEKADSTLSLLGLEAGTCVSAGFSEQMGKQAIPGLSEQLLLFRKAGDLDVVDAVHLLFTALTQDTVTLYSMAGDLCSEASVDRKFQQPLVALHFVEGSCQAQGYRQPAGSQSFSVPLLTDVQLTLFHKAGSFNLHV</sequence>
<comment type="caution">
    <text evidence="2">The sequence shown here is derived from an EMBL/GenBank/DDBJ whole genome shotgun (WGS) entry which is preliminary data.</text>
</comment>
<evidence type="ECO:0000256" key="1">
    <source>
        <dbReference type="SAM" id="SignalP"/>
    </source>
</evidence>
<reference evidence="2" key="1">
    <citation type="submission" date="2023-08" db="EMBL/GenBank/DDBJ databases">
        <authorList>
            <person name="Chen Y."/>
            <person name="Shah S."/>
            <person name="Dougan E. K."/>
            <person name="Thang M."/>
            <person name="Chan C."/>
        </authorList>
    </citation>
    <scope>NUCLEOTIDE SEQUENCE</scope>
</reference>
<evidence type="ECO:0000313" key="3">
    <source>
        <dbReference type="Proteomes" id="UP001178507"/>
    </source>
</evidence>
<feature type="chain" id="PRO_5041304930" evidence="1">
    <location>
        <begin position="19"/>
        <end position="344"/>
    </location>
</feature>
<keyword evidence="3" id="KW-1185">Reference proteome</keyword>
<evidence type="ECO:0000313" key="2">
    <source>
        <dbReference type="EMBL" id="CAJ1393665.1"/>
    </source>
</evidence>
<dbReference type="Proteomes" id="UP001178507">
    <property type="component" value="Unassembled WGS sequence"/>
</dbReference>
<proteinExistence type="predicted"/>
<keyword evidence="1" id="KW-0732">Signal</keyword>
<accession>A0AA36N0G0</accession>
<organism evidence="2 3">
    <name type="scientific">Effrenium voratum</name>
    <dbReference type="NCBI Taxonomy" id="2562239"/>
    <lineage>
        <taxon>Eukaryota</taxon>
        <taxon>Sar</taxon>
        <taxon>Alveolata</taxon>
        <taxon>Dinophyceae</taxon>
        <taxon>Suessiales</taxon>
        <taxon>Symbiodiniaceae</taxon>
        <taxon>Effrenium</taxon>
    </lineage>
</organism>
<gene>
    <name evidence="2" type="ORF">EVOR1521_LOCUS18487</name>
</gene>
<dbReference type="AlphaFoldDB" id="A0AA36N0G0"/>